<gene>
    <name evidence="2" type="ORF">C4B63_6g204</name>
</gene>
<dbReference type="VEuPathDB" id="TriTrypDB:C4B63_6g204"/>
<dbReference type="VEuPathDB" id="TriTrypDB:BCY84_15869"/>
<dbReference type="VEuPathDB" id="TriTrypDB:Tc_MARK_1406"/>
<dbReference type="Proteomes" id="UP000246121">
    <property type="component" value="Unassembled WGS sequence"/>
</dbReference>
<evidence type="ECO:0000313" key="3">
    <source>
        <dbReference type="Proteomes" id="UP000246121"/>
    </source>
</evidence>
<dbReference type="InterPro" id="IPR029063">
    <property type="entry name" value="SAM-dependent_MTases_sf"/>
</dbReference>
<organism evidence="2 3">
    <name type="scientific">Trypanosoma cruzi</name>
    <dbReference type="NCBI Taxonomy" id="5693"/>
    <lineage>
        <taxon>Eukaryota</taxon>
        <taxon>Discoba</taxon>
        <taxon>Euglenozoa</taxon>
        <taxon>Kinetoplastea</taxon>
        <taxon>Metakinetoplastina</taxon>
        <taxon>Trypanosomatida</taxon>
        <taxon>Trypanosomatidae</taxon>
        <taxon>Trypanosoma</taxon>
        <taxon>Schizotrypanum</taxon>
    </lineage>
</organism>
<dbReference type="VEuPathDB" id="TriTrypDB:TcG_01813"/>
<dbReference type="VEuPathDB" id="TriTrypDB:TcCLB.511803.30"/>
<dbReference type="VEuPathDB" id="TriTrypDB:TcYC6_0012270"/>
<dbReference type="VEuPathDB" id="TriTrypDB:TCSYLVIO_002642"/>
<name>A0A2V2VWH0_TRYCR</name>
<evidence type="ECO:0000259" key="1">
    <source>
        <dbReference type="Pfam" id="PF13649"/>
    </source>
</evidence>
<evidence type="ECO:0000313" key="2">
    <source>
        <dbReference type="EMBL" id="PWV00740.1"/>
    </source>
</evidence>
<comment type="caution">
    <text evidence="2">The sequence shown here is derived from an EMBL/GenBank/DDBJ whole genome shotgun (WGS) entry which is preliminary data.</text>
</comment>
<dbReference type="VEuPathDB" id="TriTrypDB:C3747_100g194"/>
<dbReference type="InterPro" id="IPR041698">
    <property type="entry name" value="Methyltransf_25"/>
</dbReference>
<accession>A0A2V2VWH0</accession>
<proteinExistence type="predicted"/>
<dbReference type="VEuPathDB" id="TriTrypDB:ECC02_009154"/>
<dbReference type="Gene3D" id="3.40.50.150">
    <property type="entry name" value="Vaccinia Virus protein VP39"/>
    <property type="match status" value="1"/>
</dbReference>
<reference evidence="2 3" key="1">
    <citation type="journal article" date="2018" name="Microb. Genom.">
        <title>Expanding an expanded genome: long-read sequencing of Trypanosoma cruzi.</title>
        <authorList>
            <person name="Berna L."/>
            <person name="Rodriguez M."/>
            <person name="Chiribao M.L."/>
            <person name="Parodi-Talice A."/>
            <person name="Pita S."/>
            <person name="Rijo G."/>
            <person name="Alvarez-Valin F."/>
            <person name="Robello C."/>
        </authorList>
    </citation>
    <scope>NUCLEOTIDE SEQUENCE [LARGE SCALE GENOMIC DNA]</scope>
    <source>
        <strain evidence="2 3">Dm28c</strain>
    </source>
</reference>
<dbReference type="EMBL" id="PRFA01000006">
    <property type="protein sequence ID" value="PWV00740.1"/>
    <property type="molecule type" value="Genomic_DNA"/>
</dbReference>
<dbReference type="VEuPathDB" id="TriTrypDB:TcCL_ESM06174"/>
<dbReference type="VEuPathDB" id="TriTrypDB:TcBrA4_0078020"/>
<protein>
    <recommendedName>
        <fullName evidence="1">Methyltransferase domain-containing protein</fullName>
    </recommendedName>
</protein>
<dbReference type="Pfam" id="PF13649">
    <property type="entry name" value="Methyltransf_25"/>
    <property type="match status" value="1"/>
</dbReference>
<dbReference type="AlphaFoldDB" id="A0A2V2VWH0"/>
<dbReference type="SUPFAM" id="SSF53335">
    <property type="entry name" value="S-adenosyl-L-methionine-dependent methyltransferases"/>
    <property type="match status" value="1"/>
</dbReference>
<feature type="domain" description="Methyltransferase" evidence="1">
    <location>
        <begin position="42"/>
        <end position="135"/>
    </location>
</feature>
<sequence length="229" mass="26317">MFLLCLRDYSSLRFRLYDWMIAPMRSMWYREVLLQCPMDASVLDVCVRTASSLIANRDVVRSKKLIVTGVDYDAGYVRAAQDNIIKYGLEKQVNIVHSSTLDDTTSRFDVIYFSDSFLTMPKRLDVLKNCCRMLRGSTINGSPCFENGDDGGCVLLFTQTLEKPTVNLYVLPLVKRLLRFLTTIDFGGTTCEEEFISVLKHSELRVVSLRVMNESWFYRQVMVVAKPLK</sequence>